<dbReference type="Pfam" id="PF12441">
    <property type="entry name" value="CopG_antitoxin"/>
    <property type="match status" value="1"/>
</dbReference>
<proteinExistence type="predicted"/>
<dbReference type="EMBL" id="RQHV01000050">
    <property type="protein sequence ID" value="TGN09735.1"/>
    <property type="molecule type" value="Genomic_DNA"/>
</dbReference>
<dbReference type="AlphaFoldDB" id="A0A4R9LQ43"/>
<dbReference type="OrthoDB" id="5297245at2"/>
<name>A0A4R9LQ43_9LEPT</name>
<evidence type="ECO:0000313" key="2">
    <source>
        <dbReference type="Proteomes" id="UP000298264"/>
    </source>
</evidence>
<evidence type="ECO:0008006" key="3">
    <source>
        <dbReference type="Google" id="ProtNLM"/>
    </source>
</evidence>
<dbReference type="GO" id="GO:0006355">
    <property type="term" value="P:regulation of DNA-templated transcription"/>
    <property type="evidence" value="ECO:0007669"/>
    <property type="project" value="InterPro"/>
</dbReference>
<accession>A0A4R9LQ43</accession>
<protein>
    <recommendedName>
        <fullName evidence="3">PF12441 family protein</fullName>
    </recommendedName>
</protein>
<reference evidence="1" key="1">
    <citation type="journal article" date="2019" name="PLoS Negl. Trop. Dis.">
        <title>Revisiting the worldwide diversity of Leptospira species in the environment.</title>
        <authorList>
            <person name="Vincent A.T."/>
            <person name="Schiettekatte O."/>
            <person name="Bourhy P."/>
            <person name="Veyrier F.J."/>
            <person name="Picardeau M."/>
        </authorList>
    </citation>
    <scope>NUCLEOTIDE SEQUENCE [LARGE SCALE GENOMIC DNA]</scope>
    <source>
        <strain evidence="1">201400974</strain>
    </source>
</reference>
<dbReference type="SUPFAM" id="SSF47598">
    <property type="entry name" value="Ribbon-helix-helix"/>
    <property type="match status" value="1"/>
</dbReference>
<dbReference type="InterPro" id="IPR010985">
    <property type="entry name" value="Ribbon_hlx_hlx"/>
</dbReference>
<organism evidence="1 2">
    <name type="scientific">Leptospira ilyithenensis</name>
    <dbReference type="NCBI Taxonomy" id="2484901"/>
    <lineage>
        <taxon>Bacteria</taxon>
        <taxon>Pseudomonadati</taxon>
        <taxon>Spirochaetota</taxon>
        <taxon>Spirochaetia</taxon>
        <taxon>Leptospirales</taxon>
        <taxon>Leptospiraceae</taxon>
        <taxon>Leptospira</taxon>
    </lineage>
</organism>
<keyword evidence="2" id="KW-1185">Reference proteome</keyword>
<dbReference type="InterPro" id="IPR022148">
    <property type="entry name" value="CopG_antitoxin"/>
</dbReference>
<gene>
    <name evidence="1" type="ORF">EHS11_11660</name>
</gene>
<dbReference type="RefSeq" id="WP_135764586.1">
    <property type="nucleotide sequence ID" value="NZ_RQHV01000050.1"/>
</dbReference>
<sequence length="93" mass="10961">MKTIKKKIPKFKSTDDEIEFWDKNEATDFFDFQNPERITFPNLKPSTKMISLRLPEALLERLKTLANKNDVPYQSLIKILLSEKVNEEFKKVG</sequence>
<evidence type="ECO:0000313" key="1">
    <source>
        <dbReference type="EMBL" id="TGN09735.1"/>
    </source>
</evidence>
<comment type="caution">
    <text evidence="1">The sequence shown here is derived from an EMBL/GenBank/DDBJ whole genome shotgun (WGS) entry which is preliminary data.</text>
</comment>
<dbReference type="Proteomes" id="UP000298264">
    <property type="component" value="Unassembled WGS sequence"/>
</dbReference>